<dbReference type="GO" id="GO:0016125">
    <property type="term" value="P:sterol metabolic process"/>
    <property type="evidence" value="ECO:0007669"/>
    <property type="project" value="UniProtKB-ARBA"/>
</dbReference>
<keyword evidence="9" id="KW-0812">Transmembrane</keyword>
<feature type="transmembrane region" description="Helical" evidence="9">
    <location>
        <begin position="219"/>
        <end position="245"/>
    </location>
</feature>
<feature type="domain" description="Partial AB-hydrolase lipase" evidence="10">
    <location>
        <begin position="290"/>
        <end position="349"/>
    </location>
</feature>
<dbReference type="FunFam" id="3.40.50.1820:FF:000108">
    <property type="entry name" value="Lipid particle protein"/>
    <property type="match status" value="1"/>
</dbReference>
<evidence type="ECO:0000256" key="2">
    <source>
        <dbReference type="ARBA" id="ARBA00008645"/>
    </source>
</evidence>
<dbReference type="AlphaFoldDB" id="A0A1E3IBF0"/>
<dbReference type="Gene3D" id="3.40.50.1820">
    <property type="entry name" value="alpha/beta hydrolase"/>
    <property type="match status" value="1"/>
</dbReference>
<feature type="transmembrane region" description="Helical" evidence="9">
    <location>
        <begin position="502"/>
        <end position="523"/>
    </location>
</feature>
<evidence type="ECO:0000259" key="10">
    <source>
        <dbReference type="Pfam" id="PF04083"/>
    </source>
</evidence>
<dbReference type="InterPro" id="IPR006693">
    <property type="entry name" value="AB_hydrolase_lipase"/>
</dbReference>
<name>A0A1E3IBF0_9TREE</name>
<keyword evidence="9" id="KW-1133">Transmembrane helix</keyword>
<evidence type="ECO:0000313" key="11">
    <source>
        <dbReference type="EMBL" id="WVN87635.1"/>
    </source>
</evidence>
<protein>
    <recommendedName>
        <fullName evidence="6">sterol esterase</fullName>
        <ecNumber evidence="6">3.1.1.13</ecNumber>
    </recommendedName>
</protein>
<dbReference type="OrthoDB" id="9974421at2759"/>
<dbReference type="KEGG" id="cdep:91087029"/>
<dbReference type="SUPFAM" id="SSF53474">
    <property type="entry name" value="alpha/beta-Hydrolases"/>
    <property type="match status" value="1"/>
</dbReference>
<evidence type="ECO:0000256" key="5">
    <source>
        <dbReference type="ARBA" id="ARBA00023136"/>
    </source>
</evidence>
<dbReference type="GO" id="GO:0004771">
    <property type="term" value="F:sterol ester esterase activity"/>
    <property type="evidence" value="ECO:0007669"/>
    <property type="project" value="UniProtKB-EC"/>
</dbReference>
<sequence>MSSFIPSPASLLNAANSIISTTPVTKQRSPLGPTNGAPLSGDPSLIPSKYLNEKEESGEHGLGQTTSLNRHPARAVQDQQHSSPIFVRSPPSTLLDAPARAAMSLPNSQTASAQARAVRGGEVTTPEYELDEAIGETSGASERIPLLAPQPTRSTSFRPSLSRVSSAASSSSNKSVLRRIFIDRSTTPSQHLTRPTFPPPSLSTYSPLSPSPPSFVSKVHLLAIQTVSLFLSTQFLAVVVCWALFSEFVRSWPKRLKTWLGIHKVRKFPWDDEAYWRKEGGTVSKEPKFYARQIGMDIENQAVETEDGYLLRVHKVIDPDAQVHSDNRGGFPVLILHGLFQSSGSFVTSEDRSLAFWLAKKGKYQVYLGNTRGVFNMGHRRFGRNDPRFWDWTIRELAMYDLPALVEHVCRETGYDKIAFIGHSQGNGLAFISLSLGMCPSLGNKLSLFIALAPAVYAGSLTTGFPFTVLNKLEWNTWKRFFGVLDFIPLMRWAYDWCPARIFAALGYVMFAFLFSWTDTNWLHRRKTKMFRFTPTPVSSASIFWWCGKGGFADRKCTLDDSLPRWFDDRFPPLSIYHGGRDYLVFTDPLLERLRQKEKDVRLIKCTKLEESEHCDFYWAAEAVEWAYLSFLDDIESTRPRYPDETDLPTEGTETDYNINQ</sequence>
<evidence type="ECO:0000256" key="4">
    <source>
        <dbReference type="ARBA" id="ARBA00023098"/>
    </source>
</evidence>
<dbReference type="VEuPathDB" id="FungiDB:L203_04619"/>
<evidence type="ECO:0000256" key="7">
    <source>
        <dbReference type="ARBA" id="ARBA00051395"/>
    </source>
</evidence>
<reference evidence="11" key="3">
    <citation type="submission" date="2024-01" db="EMBL/GenBank/DDBJ databases">
        <authorList>
            <person name="Coelho M.A."/>
            <person name="David-Palma M."/>
            <person name="Shea T."/>
            <person name="Sun S."/>
            <person name="Cuomo C.A."/>
            <person name="Heitman J."/>
        </authorList>
    </citation>
    <scope>NUCLEOTIDE SEQUENCE</scope>
    <source>
        <strain evidence="11">CBS 7841</strain>
    </source>
</reference>
<keyword evidence="5 9" id="KW-0472">Membrane</keyword>
<evidence type="ECO:0000256" key="9">
    <source>
        <dbReference type="SAM" id="Phobius"/>
    </source>
</evidence>
<reference evidence="11" key="1">
    <citation type="submission" date="2016-06" db="EMBL/GenBank/DDBJ databases">
        <authorList>
            <person name="Cuomo C."/>
            <person name="Litvintseva A."/>
            <person name="Heitman J."/>
            <person name="Chen Y."/>
            <person name="Sun S."/>
            <person name="Springer D."/>
            <person name="Dromer F."/>
            <person name="Young S."/>
            <person name="Zeng Q."/>
            <person name="Chapman S."/>
            <person name="Gujja S."/>
            <person name="Saif S."/>
            <person name="Birren B."/>
        </authorList>
    </citation>
    <scope>NUCLEOTIDE SEQUENCE</scope>
    <source>
        <strain evidence="11">CBS 7841</strain>
    </source>
</reference>
<accession>A0A1E3IBF0</accession>
<feature type="transmembrane region" description="Helical" evidence="9">
    <location>
        <begin position="446"/>
        <end position="469"/>
    </location>
</feature>
<dbReference type="InterPro" id="IPR029058">
    <property type="entry name" value="AB_hydrolase_fold"/>
</dbReference>
<feature type="region of interest" description="Disordered" evidence="8">
    <location>
        <begin position="23"/>
        <end position="90"/>
    </location>
</feature>
<evidence type="ECO:0000256" key="6">
    <source>
        <dbReference type="ARBA" id="ARBA00039150"/>
    </source>
</evidence>
<proteinExistence type="inferred from homology"/>
<comment type="similarity">
    <text evidence="2">Belongs to the AB hydrolase superfamily.</text>
</comment>
<comment type="catalytic activity">
    <reaction evidence="7">
        <text>a sterol ester + H2O = a sterol + a fatty acid + H(+)</text>
        <dbReference type="Rhea" id="RHEA:10100"/>
        <dbReference type="ChEBI" id="CHEBI:15377"/>
        <dbReference type="ChEBI" id="CHEBI:15378"/>
        <dbReference type="ChEBI" id="CHEBI:15889"/>
        <dbReference type="ChEBI" id="CHEBI:28868"/>
        <dbReference type="ChEBI" id="CHEBI:35915"/>
        <dbReference type="EC" id="3.1.1.13"/>
    </reaction>
</comment>
<evidence type="ECO:0000256" key="1">
    <source>
        <dbReference type="ARBA" id="ARBA00004370"/>
    </source>
</evidence>
<reference evidence="11" key="2">
    <citation type="journal article" date="2022" name="Elife">
        <title>Obligate sexual reproduction of a homothallic fungus closely related to the Cryptococcus pathogenic species complex.</title>
        <authorList>
            <person name="Passer A.R."/>
            <person name="Clancey S.A."/>
            <person name="Shea T."/>
            <person name="David-Palma M."/>
            <person name="Averette A.F."/>
            <person name="Boekhout T."/>
            <person name="Porcel B.M."/>
            <person name="Nowrousian M."/>
            <person name="Cuomo C.A."/>
            <person name="Sun S."/>
            <person name="Heitman J."/>
            <person name="Coelho M.A."/>
        </authorList>
    </citation>
    <scope>NUCLEOTIDE SEQUENCE</scope>
    <source>
        <strain evidence="11">CBS 7841</strain>
    </source>
</reference>
<dbReference type="GeneID" id="91087029"/>
<dbReference type="EC" id="3.1.1.13" evidence="6"/>
<dbReference type="Proteomes" id="UP000094043">
    <property type="component" value="Chromosome 3"/>
</dbReference>
<gene>
    <name evidence="11" type="ORF">L203_102818</name>
</gene>
<dbReference type="EMBL" id="CP143786">
    <property type="protein sequence ID" value="WVN87635.1"/>
    <property type="molecule type" value="Genomic_DNA"/>
</dbReference>
<keyword evidence="12" id="KW-1185">Reference proteome</keyword>
<feature type="region of interest" description="Disordered" evidence="8">
    <location>
        <begin position="640"/>
        <end position="661"/>
    </location>
</feature>
<dbReference type="PANTHER" id="PTHR11005">
    <property type="entry name" value="LYSOSOMAL ACID LIPASE-RELATED"/>
    <property type="match status" value="1"/>
</dbReference>
<keyword evidence="3" id="KW-0378">Hydrolase</keyword>
<comment type="subcellular location">
    <subcellularLocation>
        <location evidence="1">Membrane</location>
    </subcellularLocation>
</comment>
<dbReference type="Pfam" id="PF04083">
    <property type="entry name" value="Abhydro_lipase"/>
    <property type="match status" value="1"/>
</dbReference>
<evidence type="ECO:0000256" key="3">
    <source>
        <dbReference type="ARBA" id="ARBA00022801"/>
    </source>
</evidence>
<dbReference type="RefSeq" id="XP_066068335.1">
    <property type="nucleotide sequence ID" value="XM_066212238.1"/>
</dbReference>
<evidence type="ECO:0000256" key="8">
    <source>
        <dbReference type="SAM" id="MobiDB-lite"/>
    </source>
</evidence>
<evidence type="ECO:0000313" key="12">
    <source>
        <dbReference type="Proteomes" id="UP000094043"/>
    </source>
</evidence>
<dbReference type="GO" id="GO:0016020">
    <property type="term" value="C:membrane"/>
    <property type="evidence" value="ECO:0007669"/>
    <property type="project" value="UniProtKB-SubCell"/>
</dbReference>
<organism evidence="11 12">
    <name type="scientific">Cryptococcus depauperatus CBS 7841</name>
    <dbReference type="NCBI Taxonomy" id="1295531"/>
    <lineage>
        <taxon>Eukaryota</taxon>
        <taxon>Fungi</taxon>
        <taxon>Dikarya</taxon>
        <taxon>Basidiomycota</taxon>
        <taxon>Agaricomycotina</taxon>
        <taxon>Tremellomycetes</taxon>
        <taxon>Tremellales</taxon>
        <taxon>Cryptococcaceae</taxon>
        <taxon>Cryptococcus</taxon>
    </lineage>
</organism>
<keyword evidence="4" id="KW-0443">Lipid metabolism</keyword>